<proteinExistence type="predicted"/>
<reference evidence="1 2" key="1">
    <citation type="submission" date="2024-02" db="EMBL/GenBank/DDBJ databases">
        <title>De novo assembly and annotation of 12 fungi associated with fruit tree decline syndrome in Ontario, Canada.</title>
        <authorList>
            <person name="Sulman M."/>
            <person name="Ellouze W."/>
            <person name="Ilyukhin E."/>
        </authorList>
    </citation>
    <scope>NUCLEOTIDE SEQUENCE [LARGE SCALE GENOMIC DNA]</scope>
    <source>
        <strain evidence="1 2">M1-105</strain>
    </source>
</reference>
<dbReference type="PANTHER" id="PTHR37285:SF5">
    <property type="entry name" value="SPORE WALL MATURATION PROTEIN DIT1"/>
    <property type="match status" value="1"/>
</dbReference>
<organism evidence="1 2">
    <name type="scientific">Neofusicoccum ribis</name>
    <dbReference type="NCBI Taxonomy" id="45134"/>
    <lineage>
        <taxon>Eukaryota</taxon>
        <taxon>Fungi</taxon>
        <taxon>Dikarya</taxon>
        <taxon>Ascomycota</taxon>
        <taxon>Pezizomycotina</taxon>
        <taxon>Dothideomycetes</taxon>
        <taxon>Dothideomycetes incertae sedis</taxon>
        <taxon>Botryosphaeriales</taxon>
        <taxon>Botryosphaeriaceae</taxon>
        <taxon>Neofusicoccum</taxon>
    </lineage>
</organism>
<evidence type="ECO:0000313" key="1">
    <source>
        <dbReference type="EMBL" id="KAL1615017.1"/>
    </source>
</evidence>
<dbReference type="PANTHER" id="PTHR37285">
    <property type="entry name" value="SPORE WALL MATURATION PROTEIN DIT1"/>
    <property type="match status" value="1"/>
</dbReference>
<accession>A0ABR3SA54</accession>
<sequence>MALSQANILSPQSLVHVRDSYSSRGGEKASSFVNNSSSETTLKVLHILGKYSTGESSNDAAATVSAFFHLVMRHVEARRPIPMVLPAFPYKSLNRLDKVLGVEPDLGEELALARLENLCRDIRKIYTPGASVAIVNDGLGYNDITWIQDEDVWIYESLLRDMAVREGFSSLRFHSMISVLDLCDESQITRDVFLQLCEPTRQCLVSKYGDLDFDVEKLLETNQDYLMTYRGYVKFFEKELEHRPEIKKEPVKRRQRAIVKGIAKRLIERGFTFAKVIRERFPEHVRLSIHPSSGKEKIYVPLIPQESFSMTPWHATVAVDVRGNFKIAHVAEFRASHDLVMKDGKPAFFRERSPLFKWSIEVEFTHRYGRSLLITRRNPGKSLMSVSDQAKLMTLAMTHKVVELKGFDSDA</sequence>
<comment type="caution">
    <text evidence="1">The sequence shown here is derived from an EMBL/GenBank/DDBJ whole genome shotgun (WGS) entry which is preliminary data.</text>
</comment>
<dbReference type="Pfam" id="PF05141">
    <property type="entry name" value="DIT1_PvcA"/>
    <property type="match status" value="1"/>
</dbReference>
<dbReference type="InterPro" id="IPR007817">
    <property type="entry name" value="Isocyanide_synthase_DIT1"/>
</dbReference>
<evidence type="ECO:0008006" key="3">
    <source>
        <dbReference type="Google" id="ProtNLM"/>
    </source>
</evidence>
<name>A0ABR3SA54_9PEZI</name>
<protein>
    <recommendedName>
        <fullName evidence="3">Pyoverdine biosynthesis</fullName>
    </recommendedName>
</protein>
<gene>
    <name evidence="1" type="ORF">SLS56_011961</name>
</gene>
<keyword evidence="2" id="KW-1185">Reference proteome</keyword>
<dbReference type="Proteomes" id="UP001521116">
    <property type="component" value="Unassembled WGS sequence"/>
</dbReference>
<evidence type="ECO:0000313" key="2">
    <source>
        <dbReference type="Proteomes" id="UP001521116"/>
    </source>
</evidence>
<dbReference type="EMBL" id="JAJVDC020000341">
    <property type="protein sequence ID" value="KAL1615017.1"/>
    <property type="molecule type" value="Genomic_DNA"/>
</dbReference>